<comment type="caution">
    <text evidence="1">The sequence shown here is derived from an EMBL/GenBank/DDBJ whole genome shotgun (WGS) entry which is preliminary data.</text>
</comment>
<dbReference type="Proteomes" id="UP000265520">
    <property type="component" value="Unassembled WGS sequence"/>
</dbReference>
<evidence type="ECO:0000313" key="1">
    <source>
        <dbReference type="EMBL" id="MCI32980.1"/>
    </source>
</evidence>
<dbReference type="EMBL" id="LXQA010200449">
    <property type="protein sequence ID" value="MCI32980.1"/>
    <property type="molecule type" value="Genomic_DNA"/>
</dbReference>
<keyword evidence="2" id="KW-1185">Reference proteome</keyword>
<sequence>MWESLRNDINADLDRIQNGDLNELMEFQKNRKEWVEGVNREFETAQLKKKEPKTLFVKKEVFDHSEFDSFKDEVNEKLSTQESQIS</sequence>
<dbReference type="AlphaFoldDB" id="A0A392RB19"/>
<accession>A0A392RB19</accession>
<organism evidence="1 2">
    <name type="scientific">Trifolium medium</name>
    <dbReference type="NCBI Taxonomy" id="97028"/>
    <lineage>
        <taxon>Eukaryota</taxon>
        <taxon>Viridiplantae</taxon>
        <taxon>Streptophyta</taxon>
        <taxon>Embryophyta</taxon>
        <taxon>Tracheophyta</taxon>
        <taxon>Spermatophyta</taxon>
        <taxon>Magnoliopsida</taxon>
        <taxon>eudicotyledons</taxon>
        <taxon>Gunneridae</taxon>
        <taxon>Pentapetalae</taxon>
        <taxon>rosids</taxon>
        <taxon>fabids</taxon>
        <taxon>Fabales</taxon>
        <taxon>Fabaceae</taxon>
        <taxon>Papilionoideae</taxon>
        <taxon>50 kb inversion clade</taxon>
        <taxon>NPAAA clade</taxon>
        <taxon>Hologalegina</taxon>
        <taxon>IRL clade</taxon>
        <taxon>Trifolieae</taxon>
        <taxon>Trifolium</taxon>
    </lineage>
</organism>
<reference evidence="1 2" key="1">
    <citation type="journal article" date="2018" name="Front. Plant Sci.">
        <title>Red Clover (Trifolium pratense) and Zigzag Clover (T. medium) - A Picture of Genomic Similarities and Differences.</title>
        <authorList>
            <person name="Dluhosova J."/>
            <person name="Istvanek J."/>
            <person name="Nedelnik J."/>
            <person name="Repkova J."/>
        </authorList>
    </citation>
    <scope>NUCLEOTIDE SEQUENCE [LARGE SCALE GENOMIC DNA]</scope>
    <source>
        <strain evidence="2">cv. 10/8</strain>
        <tissue evidence="1">Leaf</tissue>
    </source>
</reference>
<protein>
    <submittedName>
        <fullName evidence="1">Uncharacterized protein</fullName>
    </submittedName>
</protein>
<name>A0A392RB19_9FABA</name>
<feature type="non-terminal residue" evidence="1">
    <location>
        <position position="86"/>
    </location>
</feature>
<evidence type="ECO:0000313" key="2">
    <source>
        <dbReference type="Proteomes" id="UP000265520"/>
    </source>
</evidence>
<proteinExistence type="predicted"/>